<reference evidence="5 6" key="1">
    <citation type="submission" date="2017-05" db="EMBL/GenBank/DDBJ databases">
        <authorList>
            <person name="Varghese N."/>
            <person name="Submissions S."/>
        </authorList>
    </citation>
    <scope>NUCLEOTIDE SEQUENCE [LARGE SCALE GENOMIC DNA]</scope>
    <source>
        <strain evidence="5 6">DSM 21985</strain>
    </source>
</reference>
<dbReference type="Pfam" id="PF00128">
    <property type="entry name" value="Alpha-amylase"/>
    <property type="match status" value="1"/>
</dbReference>
<feature type="binding site" evidence="3">
    <location>
        <position position="141"/>
    </location>
    <ligand>
        <name>substrate</name>
    </ligand>
</feature>
<dbReference type="PIRSF" id="PIRSF003059">
    <property type="entry name" value="Sucrose_phosphorylase"/>
    <property type="match status" value="1"/>
</dbReference>
<dbReference type="AlphaFoldDB" id="A0A521CI99"/>
<keyword evidence="6" id="KW-1185">Reference proteome</keyword>
<dbReference type="GO" id="GO:0016757">
    <property type="term" value="F:glycosyltransferase activity"/>
    <property type="evidence" value="ECO:0007669"/>
    <property type="project" value="UniProtKB-KW"/>
</dbReference>
<feature type="binding site" evidence="3">
    <location>
        <position position="450"/>
    </location>
    <ligand>
        <name>substrate</name>
    </ligand>
</feature>
<dbReference type="InterPro" id="IPR045857">
    <property type="entry name" value="O16G_dom_2"/>
</dbReference>
<dbReference type="InterPro" id="IPR033746">
    <property type="entry name" value="GGa_phosphorylase"/>
</dbReference>
<dbReference type="InterPro" id="IPR017853">
    <property type="entry name" value="GH"/>
</dbReference>
<sequence length="577" mass="65243">MDKQEIAIFVQENKPRLEFLYGDKAKKSAKRLEMLVERYGLGLVPDGDNGRWSEKDAIVISYGDTIKKQGEYPLHTLQNFMDEYVGDSVSGLHILPFFPYSSDDGFSVINYRQVREDLGGWYHIKQLGRHYRIMADLVINHVSRKSSWFKDYQQDVAPASEYFIEMDPDENLSKVTRPRSSPLLTEIKKGEETRHVWTTFSADQIDVDFSNPDVLFEYLDIILFYISQGVSVIRLDAIAYLWKKKGTNCIHLPETHEVVRLIRSLLNTVAPHVTLITETNVPHKENVSYFGNGDEAHMVYQFSLPPLLLYTLLFGDASYLTNWAQNLESPPEGCTYFNFTASHDGVGVRPIEGLVPQDKFDALVQAVRDRGGMVSMKANADGSESPYELNVSYFDAMKDAPDADESHQVQRFLSSQAIMLSLQGVPGIYIHSLTATPNDLEGVKEKGHNRAINRKSWELMELTERMESEDSDTRRVFTAYKNMLDIRKKNPAFHPEGAQEVFDAGTGLFAVQRTAPDGSQKVLSITNVTAEKTLVDLTESALPLASDSTHQNLLTKDGEPEEGNLTFAPYETKWLVV</sequence>
<dbReference type="PANTHER" id="PTHR38784">
    <property type="entry name" value="SUCROSE PHOSPHORYLASE"/>
    <property type="match status" value="1"/>
</dbReference>
<evidence type="ECO:0000256" key="1">
    <source>
        <dbReference type="ARBA" id="ARBA00022676"/>
    </source>
</evidence>
<keyword evidence="1" id="KW-0328">Glycosyltransferase</keyword>
<evidence type="ECO:0000256" key="3">
    <source>
        <dbReference type="PIRSR" id="PIRSR003059-2"/>
    </source>
</evidence>
<dbReference type="InterPro" id="IPR016377">
    <property type="entry name" value="Sucrose_GGa_phosphorylase-rel"/>
</dbReference>
<dbReference type="EMBL" id="FXTP01000005">
    <property type="protein sequence ID" value="SMO59176.1"/>
    <property type="molecule type" value="Genomic_DNA"/>
</dbReference>
<dbReference type="RefSeq" id="WP_142454008.1">
    <property type="nucleotide sequence ID" value="NZ_FXTP01000005.1"/>
</dbReference>
<proteinExistence type="predicted"/>
<evidence type="ECO:0000313" key="6">
    <source>
        <dbReference type="Proteomes" id="UP000317557"/>
    </source>
</evidence>
<dbReference type="Gene3D" id="3.20.20.80">
    <property type="entry name" value="Glycosidases"/>
    <property type="match status" value="1"/>
</dbReference>
<dbReference type="CDD" id="cd11356">
    <property type="entry name" value="AmyAc_Sucrose_phosphorylase-like_1"/>
    <property type="match status" value="1"/>
</dbReference>
<organism evidence="5 6">
    <name type="scientific">Gracilimonas mengyeensis</name>
    <dbReference type="NCBI Taxonomy" id="1302730"/>
    <lineage>
        <taxon>Bacteria</taxon>
        <taxon>Pseudomonadati</taxon>
        <taxon>Balneolota</taxon>
        <taxon>Balneolia</taxon>
        <taxon>Balneolales</taxon>
        <taxon>Balneolaceae</taxon>
        <taxon>Gracilimonas</taxon>
    </lineage>
</organism>
<evidence type="ECO:0000259" key="4">
    <source>
        <dbReference type="SMART" id="SM00642"/>
    </source>
</evidence>
<evidence type="ECO:0000313" key="5">
    <source>
        <dbReference type="EMBL" id="SMO59176.1"/>
    </source>
</evidence>
<feature type="domain" description="Glycosyl hydrolase family 13 catalytic" evidence="4">
    <location>
        <begin position="56"/>
        <end position="487"/>
    </location>
</feature>
<accession>A0A521CI99</accession>
<feature type="binding site" evidence="3">
    <location>
        <position position="103"/>
    </location>
    <ligand>
        <name>substrate</name>
    </ligand>
</feature>
<dbReference type="SUPFAM" id="SSF51445">
    <property type="entry name" value="(Trans)glycosidases"/>
    <property type="match status" value="1"/>
</dbReference>
<gene>
    <name evidence="5" type="ORF">SAMN06265219_105190</name>
</gene>
<feature type="binding site" evidence="3">
    <location>
        <begin position="343"/>
        <end position="344"/>
    </location>
    <ligand>
        <name>substrate</name>
    </ligand>
</feature>
<dbReference type="GO" id="GO:0005975">
    <property type="term" value="P:carbohydrate metabolic process"/>
    <property type="evidence" value="ECO:0007669"/>
    <property type="project" value="InterPro"/>
</dbReference>
<evidence type="ECO:0000256" key="2">
    <source>
        <dbReference type="ARBA" id="ARBA00022679"/>
    </source>
</evidence>
<dbReference type="Proteomes" id="UP000317557">
    <property type="component" value="Unassembled WGS sequence"/>
</dbReference>
<dbReference type="SMART" id="SM00642">
    <property type="entry name" value="Aamy"/>
    <property type="match status" value="1"/>
</dbReference>
<dbReference type="InterPro" id="IPR006047">
    <property type="entry name" value="GH13_cat_dom"/>
</dbReference>
<dbReference type="OrthoDB" id="9806009at2"/>
<name>A0A521CI99_9BACT</name>
<keyword evidence="2" id="KW-0808">Transferase</keyword>
<protein>
    <submittedName>
        <fullName evidence="5">Sucrose phosphorylase</fullName>
    </submittedName>
</protein>
<dbReference type="Gene3D" id="3.90.400.10">
    <property type="entry name" value="Oligo-1,6-glucosidase, Domain 2"/>
    <property type="match status" value="1"/>
</dbReference>
<dbReference type="PANTHER" id="PTHR38784:SF1">
    <property type="entry name" value="SUCROSE PHOSPHORYLASE"/>
    <property type="match status" value="1"/>
</dbReference>
<feature type="binding site" evidence="3">
    <location>
        <begin position="234"/>
        <end position="236"/>
    </location>
    <ligand>
        <name>substrate</name>
    </ligand>
</feature>